<dbReference type="GO" id="GO:0005524">
    <property type="term" value="F:ATP binding"/>
    <property type="evidence" value="ECO:0007669"/>
    <property type="project" value="InterPro"/>
</dbReference>
<dbReference type="EMBL" id="CP013002">
    <property type="protein sequence ID" value="ALL12099.1"/>
    <property type="molecule type" value="Genomic_DNA"/>
</dbReference>
<evidence type="ECO:0000256" key="5">
    <source>
        <dbReference type="SAM" id="Phobius"/>
    </source>
</evidence>
<feature type="transmembrane region" description="Helical" evidence="5">
    <location>
        <begin position="53"/>
        <end position="71"/>
    </location>
</feature>
<dbReference type="Pfam" id="PF06170">
    <property type="entry name" value="DUF983"/>
    <property type="match status" value="1"/>
</dbReference>
<reference evidence="6 7" key="1">
    <citation type="submission" date="2015-10" db="EMBL/GenBank/DDBJ databases">
        <title>Conservation of the essential genome among Caulobacter and Brevundimonas species.</title>
        <authorList>
            <person name="Scott D."/>
            <person name="Ely B."/>
        </authorList>
    </citation>
    <scope>NUCLEOTIDE SEQUENCE [LARGE SCALE GENOMIC DNA]</scope>
    <source>
        <strain evidence="6 7">CB4</strain>
    </source>
</reference>
<feature type="transmembrane region" description="Helical" evidence="5">
    <location>
        <begin position="77"/>
        <end position="96"/>
    </location>
</feature>
<evidence type="ECO:0000256" key="1">
    <source>
        <dbReference type="ARBA" id="ARBA00004651"/>
    </source>
</evidence>
<evidence type="ECO:0000256" key="2">
    <source>
        <dbReference type="ARBA" id="ARBA00022692"/>
    </source>
</evidence>
<name>A0A0P0NVT2_9CAUL</name>
<keyword evidence="7" id="KW-1185">Reference proteome</keyword>
<gene>
    <name evidence="6" type="ORF">AQ619_01285</name>
</gene>
<keyword evidence="2 5" id="KW-0812">Transmembrane</keyword>
<dbReference type="eggNOG" id="COG5349">
    <property type="taxonomic scope" value="Bacteria"/>
</dbReference>
<protein>
    <recommendedName>
        <fullName evidence="8">DUF983 domain-containing protein</fullName>
    </recommendedName>
</protein>
<evidence type="ECO:0000313" key="7">
    <source>
        <dbReference type="Proteomes" id="UP000056905"/>
    </source>
</evidence>
<dbReference type="STRING" id="69395.AQ619_01285"/>
<dbReference type="RefSeq" id="WP_062143140.1">
    <property type="nucleotide sequence ID" value="NZ_CP013002.1"/>
</dbReference>
<organism evidence="6 7">
    <name type="scientific">Caulobacter henricii</name>
    <dbReference type="NCBI Taxonomy" id="69395"/>
    <lineage>
        <taxon>Bacteria</taxon>
        <taxon>Pseudomonadati</taxon>
        <taxon>Pseudomonadota</taxon>
        <taxon>Alphaproteobacteria</taxon>
        <taxon>Caulobacterales</taxon>
        <taxon>Caulobacteraceae</taxon>
        <taxon>Caulobacter</taxon>
    </lineage>
</organism>
<dbReference type="InterPro" id="IPR009325">
    <property type="entry name" value="DUF983"/>
</dbReference>
<dbReference type="InterPro" id="IPR036640">
    <property type="entry name" value="ABC1_TM_sf"/>
</dbReference>
<dbReference type="KEGG" id="chq:AQ619_01285"/>
<dbReference type="AlphaFoldDB" id="A0A0P0NVT2"/>
<dbReference type="Proteomes" id="UP000056905">
    <property type="component" value="Chromosome"/>
</dbReference>
<dbReference type="SUPFAM" id="SSF90123">
    <property type="entry name" value="ABC transporter transmembrane region"/>
    <property type="match status" value="1"/>
</dbReference>
<comment type="subcellular location">
    <subcellularLocation>
        <location evidence="1">Cell membrane</location>
        <topology evidence="1">Multi-pass membrane protein</topology>
    </subcellularLocation>
</comment>
<evidence type="ECO:0008006" key="8">
    <source>
        <dbReference type="Google" id="ProtNLM"/>
    </source>
</evidence>
<dbReference type="OrthoDB" id="9799456at2"/>
<dbReference type="GO" id="GO:0005886">
    <property type="term" value="C:plasma membrane"/>
    <property type="evidence" value="ECO:0007669"/>
    <property type="project" value="UniProtKB-SubCell"/>
</dbReference>
<evidence type="ECO:0000256" key="4">
    <source>
        <dbReference type="ARBA" id="ARBA00023136"/>
    </source>
</evidence>
<keyword evidence="3 5" id="KW-1133">Transmembrane helix</keyword>
<proteinExistence type="predicted"/>
<evidence type="ECO:0000313" key="6">
    <source>
        <dbReference type="EMBL" id="ALL12099.1"/>
    </source>
</evidence>
<sequence length="120" mass="12679">MAQVNPYLAGATGHCPKCGEGFLFEGFLKIAPACEACGFELSRHETGDGASTFIILIGGGVGAFGALFSMFAWHWPIWLLLLVWLPVTLGLSLGLMRPAKGLMVAAQVANKASEAGRRDV</sequence>
<accession>A0A0P0NVT2</accession>
<keyword evidence="4 5" id="KW-0472">Membrane</keyword>
<evidence type="ECO:0000256" key="3">
    <source>
        <dbReference type="ARBA" id="ARBA00022989"/>
    </source>
</evidence>